<comment type="similarity">
    <text evidence="3">Belongs to the FAD-dependent oxidoreductase family.</text>
</comment>
<evidence type="ECO:0000259" key="9">
    <source>
        <dbReference type="Pfam" id="PF07992"/>
    </source>
</evidence>
<proteinExistence type="inferred from homology"/>
<evidence type="ECO:0000256" key="6">
    <source>
        <dbReference type="ARBA" id="ARBA00022827"/>
    </source>
</evidence>
<dbReference type="SUPFAM" id="SSF51905">
    <property type="entry name" value="FAD/NAD(P)-binding domain"/>
    <property type="match status" value="2"/>
</dbReference>
<evidence type="ECO:0000256" key="4">
    <source>
        <dbReference type="ARBA" id="ARBA00022490"/>
    </source>
</evidence>
<dbReference type="PANTHER" id="PTHR43429:SF3">
    <property type="entry name" value="NITRITE REDUCTASE [NAD(P)H]"/>
    <property type="match status" value="1"/>
</dbReference>
<dbReference type="InterPro" id="IPR050260">
    <property type="entry name" value="FAD-bd_OxRdtase"/>
</dbReference>
<keyword evidence="4" id="KW-0963">Cytoplasm</keyword>
<feature type="domain" description="Rubredoxin binding" evidence="10">
    <location>
        <begin position="321"/>
        <end position="389"/>
    </location>
</feature>
<dbReference type="PRINTS" id="PR00368">
    <property type="entry name" value="FADPNR"/>
</dbReference>
<dbReference type="InterPro" id="IPR023753">
    <property type="entry name" value="FAD/NAD-binding_dom"/>
</dbReference>
<dbReference type="InterPro" id="IPR036188">
    <property type="entry name" value="FAD/NAD-bd_sf"/>
</dbReference>
<reference evidence="11 12" key="1">
    <citation type="submission" date="2017-08" db="EMBL/GenBank/DDBJ databases">
        <title>Draft Genome Sequence of Hafnia alvei CITHA-6 Isolated from Raw Bovine Milk.</title>
        <authorList>
            <person name="Culligan E.P."/>
            <person name="Mcsweeney A."/>
            <person name="O'Doherty C."/>
            <person name="Gleeson E."/>
            <person name="O'Riordan D."/>
            <person name="Sleator R.D."/>
        </authorList>
    </citation>
    <scope>NUCLEOTIDE SEQUENCE [LARGE SCALE GENOMIC DNA]</scope>
    <source>
        <strain evidence="11 12">CITHA-6</strain>
    </source>
</reference>
<evidence type="ECO:0000256" key="7">
    <source>
        <dbReference type="ARBA" id="ARBA00023002"/>
    </source>
</evidence>
<evidence type="ECO:0000256" key="1">
    <source>
        <dbReference type="ARBA" id="ARBA00001974"/>
    </source>
</evidence>
<comment type="caution">
    <text evidence="11">The sequence shown here is derived from an EMBL/GenBank/DDBJ whole genome shotgun (WGS) entry which is preliminary data.</text>
</comment>
<protein>
    <submittedName>
        <fullName evidence="11">NADH:flavorubredoxin reductase NorW</fullName>
    </submittedName>
</protein>
<dbReference type="RefSeq" id="WP_082019168.1">
    <property type="nucleotide sequence ID" value="NZ_CAUFSP010000015.1"/>
</dbReference>
<dbReference type="PANTHER" id="PTHR43429">
    <property type="entry name" value="PYRIDINE NUCLEOTIDE-DISULFIDE OXIDOREDUCTASE DOMAIN-CONTAINING"/>
    <property type="match status" value="1"/>
</dbReference>
<dbReference type="InterPro" id="IPR041364">
    <property type="entry name" value="Rbx-bd"/>
</dbReference>
<gene>
    <name evidence="11" type="ORF">CJD50_06680</name>
</gene>
<evidence type="ECO:0000256" key="5">
    <source>
        <dbReference type="ARBA" id="ARBA00022630"/>
    </source>
</evidence>
<evidence type="ECO:0000256" key="8">
    <source>
        <dbReference type="ARBA" id="ARBA00023027"/>
    </source>
</evidence>
<feature type="domain" description="FAD/NAD(P)-binding" evidence="9">
    <location>
        <begin position="18"/>
        <end position="293"/>
    </location>
</feature>
<evidence type="ECO:0000256" key="2">
    <source>
        <dbReference type="ARBA" id="ARBA00004496"/>
    </source>
</evidence>
<organism evidence="11 12">
    <name type="scientific">Hafnia paralvei</name>
    <dbReference type="NCBI Taxonomy" id="546367"/>
    <lineage>
        <taxon>Bacteria</taxon>
        <taxon>Pseudomonadati</taxon>
        <taxon>Pseudomonadota</taxon>
        <taxon>Gammaproteobacteria</taxon>
        <taxon>Enterobacterales</taxon>
        <taxon>Hafniaceae</taxon>
        <taxon>Hafnia</taxon>
    </lineage>
</organism>
<dbReference type="Pfam" id="PF18113">
    <property type="entry name" value="Rbx_binding"/>
    <property type="match status" value="1"/>
</dbReference>
<keyword evidence="12" id="KW-1185">Reference proteome</keyword>
<dbReference type="NCBIfam" id="NF003437">
    <property type="entry name" value="PRK04965.1"/>
    <property type="match status" value="1"/>
</dbReference>
<keyword evidence="8" id="KW-0520">NAD</keyword>
<comment type="subcellular location">
    <subcellularLocation>
        <location evidence="2">Cytoplasm</location>
    </subcellularLocation>
</comment>
<evidence type="ECO:0000259" key="10">
    <source>
        <dbReference type="Pfam" id="PF18113"/>
    </source>
</evidence>
<dbReference type="PRINTS" id="PR00411">
    <property type="entry name" value="PNDRDTASEI"/>
</dbReference>
<dbReference type="Pfam" id="PF07992">
    <property type="entry name" value="Pyr_redox_2"/>
    <property type="match status" value="1"/>
</dbReference>
<comment type="cofactor">
    <cofactor evidence="1">
        <name>FAD</name>
        <dbReference type="ChEBI" id="CHEBI:57692"/>
    </cofactor>
</comment>
<keyword evidence="6" id="KW-0274">FAD</keyword>
<keyword evidence="7" id="KW-0560">Oxidoreductase</keyword>
<evidence type="ECO:0000313" key="11">
    <source>
        <dbReference type="EMBL" id="PAV97332.1"/>
    </source>
</evidence>
<accession>A0A2A2MEE9</accession>
<dbReference type="AlphaFoldDB" id="A0A2A2MEE9"/>
<dbReference type="GO" id="GO:0005737">
    <property type="term" value="C:cytoplasm"/>
    <property type="evidence" value="ECO:0007669"/>
    <property type="project" value="UniProtKB-SubCell"/>
</dbReference>
<dbReference type="OrthoDB" id="9808980at2"/>
<dbReference type="EMBL" id="NQMS01000002">
    <property type="protein sequence ID" value="PAV97332.1"/>
    <property type="molecule type" value="Genomic_DNA"/>
</dbReference>
<keyword evidence="5" id="KW-0285">Flavoprotein</keyword>
<evidence type="ECO:0000256" key="3">
    <source>
        <dbReference type="ARBA" id="ARBA00006442"/>
    </source>
</evidence>
<evidence type="ECO:0000313" key="12">
    <source>
        <dbReference type="Proteomes" id="UP000218796"/>
    </source>
</evidence>
<dbReference type="Gene3D" id="3.50.50.60">
    <property type="entry name" value="FAD/NAD(P)-binding domain"/>
    <property type="match status" value="2"/>
</dbReference>
<dbReference type="Proteomes" id="UP000218796">
    <property type="component" value="Unassembled WGS sequence"/>
</dbReference>
<dbReference type="GO" id="GO:0016491">
    <property type="term" value="F:oxidoreductase activity"/>
    <property type="evidence" value="ECO:0007669"/>
    <property type="project" value="UniProtKB-KW"/>
</dbReference>
<name>A0A2A2MEE9_9GAMM</name>
<sequence length="391" mass="42866">MIFTLQIKDSMMADNHPLIIVGSGHAGLQLARNVRRLQASSGLVMICADDGVDYSKPQLSHAFSQQQTAQHLTRKTAEELRQELKMMLLSGQRIEAIHPNQRTVQVNGRTLAYSKLVLATGARAFIPPVAGDAHEEILTLNSLQEYLYLRERMAYGERVLVIGGGLIGTEIAHDLAVAGKRVTVCDPSPYLLASLLPEFAAQRLSTVLRDLSCELMLNNTLEMLQRLPQGVRATFTRGEEREFDHVICAAGLRPNIELAAQAGLNVERGIVVDNQLRTSDSYIYALGDVAQIEGRLWPFLQPISQSAAALAKTLSGEPTHVSLPIMPINVKTPRFPIQLAGETCADDVTWQTEEMSDGLLAKGYRNDKLVAYIAGGSAQMQGLTLLRQLSM</sequence>